<dbReference type="InterPro" id="IPR051095">
    <property type="entry name" value="Dros_DevTransReg"/>
</dbReference>
<dbReference type="OrthoDB" id="10261408at2759"/>
<evidence type="ECO:0000313" key="7">
    <source>
        <dbReference type="EMBL" id="CAD7255463.1"/>
    </source>
</evidence>
<evidence type="ECO:0000313" key="8">
    <source>
        <dbReference type="Proteomes" id="UP000677054"/>
    </source>
</evidence>
<dbReference type="GO" id="GO:0007526">
    <property type="term" value="P:larval somatic muscle development"/>
    <property type="evidence" value="ECO:0007669"/>
    <property type="project" value="UniProtKB-ARBA"/>
</dbReference>
<dbReference type="GO" id="GO:0007464">
    <property type="term" value="P:R3/R4 cell fate commitment"/>
    <property type="evidence" value="ECO:0007669"/>
    <property type="project" value="UniProtKB-ARBA"/>
</dbReference>
<evidence type="ECO:0000256" key="3">
    <source>
        <dbReference type="ARBA" id="ARBA00022902"/>
    </source>
</evidence>
<dbReference type="CDD" id="cd18315">
    <property type="entry name" value="BTB_POZ_BAB-like"/>
    <property type="match status" value="1"/>
</dbReference>
<keyword evidence="2" id="KW-0221">Differentiation</keyword>
<evidence type="ECO:0000259" key="6">
    <source>
        <dbReference type="PROSITE" id="PS50097"/>
    </source>
</evidence>
<sequence length="181" mass="19531">MANKYSLKWNSHHDDTFHTLQSLKDREMFVDVTLSCNGQLLKAHKIVLCASSSYFERILFRDGGGHPVVHFYGVEPGILQMLLSFMYSGQVEVPSADLEKLINLADNLEVKGLKAEKSKAGKPDVPAALDGSFDAGKHKLASSAFENPNIPQKVPRLNSALGAVASSSSSGGLGNASPKFE</sequence>
<keyword evidence="3" id="KW-0524">Neurogenesis</keyword>
<keyword evidence="1" id="KW-0217">Developmental protein</keyword>
<dbReference type="Gene3D" id="3.30.710.10">
    <property type="entry name" value="Potassium Channel Kv1.1, Chain A"/>
    <property type="match status" value="1"/>
</dbReference>
<dbReference type="EMBL" id="LR927585">
    <property type="protein sequence ID" value="CAD7255463.1"/>
    <property type="molecule type" value="Genomic_DNA"/>
</dbReference>
<dbReference type="InterPro" id="IPR000210">
    <property type="entry name" value="BTB/POZ_dom"/>
</dbReference>
<dbReference type="AlphaFoldDB" id="A0A7R9AKQ3"/>
<dbReference type="GO" id="GO:0005634">
    <property type="term" value="C:nucleus"/>
    <property type="evidence" value="ECO:0007669"/>
    <property type="project" value="TreeGrafter"/>
</dbReference>
<dbReference type="Proteomes" id="UP000677054">
    <property type="component" value="Unassembled WGS sequence"/>
</dbReference>
<organism evidence="7">
    <name type="scientific">Darwinula stevensoni</name>
    <dbReference type="NCBI Taxonomy" id="69355"/>
    <lineage>
        <taxon>Eukaryota</taxon>
        <taxon>Metazoa</taxon>
        <taxon>Ecdysozoa</taxon>
        <taxon>Arthropoda</taxon>
        <taxon>Crustacea</taxon>
        <taxon>Oligostraca</taxon>
        <taxon>Ostracoda</taxon>
        <taxon>Podocopa</taxon>
        <taxon>Podocopida</taxon>
        <taxon>Darwinulocopina</taxon>
        <taxon>Darwinuloidea</taxon>
        <taxon>Darwinulidae</taxon>
        <taxon>Darwinula</taxon>
    </lineage>
</organism>
<dbReference type="InterPro" id="IPR011333">
    <property type="entry name" value="SKP1/BTB/POZ_sf"/>
</dbReference>
<dbReference type="GO" id="GO:0035167">
    <property type="term" value="P:larval lymph gland hemopoiesis"/>
    <property type="evidence" value="ECO:0007669"/>
    <property type="project" value="UniProtKB-ARBA"/>
</dbReference>
<dbReference type="PANTHER" id="PTHR23110">
    <property type="entry name" value="BTB DOMAIN TRANSCRIPTION FACTOR"/>
    <property type="match status" value="1"/>
</dbReference>
<evidence type="ECO:0000256" key="1">
    <source>
        <dbReference type="ARBA" id="ARBA00022473"/>
    </source>
</evidence>
<dbReference type="Pfam" id="PF00651">
    <property type="entry name" value="BTB"/>
    <property type="match status" value="1"/>
</dbReference>
<dbReference type="GO" id="GO:0008406">
    <property type="term" value="P:gonad development"/>
    <property type="evidence" value="ECO:0007669"/>
    <property type="project" value="UniProtKB-ARBA"/>
</dbReference>
<evidence type="ECO:0000256" key="5">
    <source>
        <dbReference type="ARBA" id="ARBA00037382"/>
    </source>
</evidence>
<feature type="domain" description="BTB" evidence="6">
    <location>
        <begin position="30"/>
        <end position="95"/>
    </location>
</feature>
<dbReference type="GO" id="GO:0048813">
    <property type="term" value="P:dendrite morphogenesis"/>
    <property type="evidence" value="ECO:0007669"/>
    <property type="project" value="UniProtKB-ARBA"/>
</dbReference>
<dbReference type="GO" id="GO:0045467">
    <property type="term" value="P:R7 cell development"/>
    <property type="evidence" value="ECO:0007669"/>
    <property type="project" value="UniProtKB-ARBA"/>
</dbReference>
<keyword evidence="4" id="KW-0539">Nucleus</keyword>
<comment type="function">
    <text evidence="5">Putative transcription factor required for axon growth and guidance in the central and peripheral nervous systems. Repels CNS axons away from the midline by promoting the expression of the midline repellent sli and its receptor robo.</text>
</comment>
<dbReference type="PANTHER" id="PTHR23110:SF111">
    <property type="entry name" value="LONGITUDINALS LACKING PROTEIN, ISOFORMS F_I_K_T"/>
    <property type="match status" value="1"/>
</dbReference>
<dbReference type="SUPFAM" id="SSF54695">
    <property type="entry name" value="POZ domain"/>
    <property type="match status" value="1"/>
</dbReference>
<evidence type="ECO:0000256" key="4">
    <source>
        <dbReference type="ARBA" id="ARBA00023242"/>
    </source>
</evidence>
<name>A0A7R9AKQ3_9CRUS</name>
<dbReference type="EMBL" id="CAJPEV010028067">
    <property type="protein sequence ID" value="CAG0908900.1"/>
    <property type="molecule type" value="Genomic_DNA"/>
</dbReference>
<dbReference type="GO" id="GO:0006357">
    <property type="term" value="P:regulation of transcription by RNA polymerase II"/>
    <property type="evidence" value="ECO:0007669"/>
    <property type="project" value="TreeGrafter"/>
</dbReference>
<reference evidence="7" key="1">
    <citation type="submission" date="2020-11" db="EMBL/GenBank/DDBJ databases">
        <authorList>
            <person name="Tran Van P."/>
        </authorList>
    </citation>
    <scope>NUCLEOTIDE SEQUENCE</scope>
</reference>
<keyword evidence="8" id="KW-1185">Reference proteome</keyword>
<feature type="non-terminal residue" evidence="7">
    <location>
        <position position="181"/>
    </location>
</feature>
<dbReference type="PROSITE" id="PS50097">
    <property type="entry name" value="BTB"/>
    <property type="match status" value="1"/>
</dbReference>
<accession>A0A7R9AKQ3</accession>
<dbReference type="GO" id="GO:0045476">
    <property type="term" value="P:nurse cell apoptotic process"/>
    <property type="evidence" value="ECO:0007669"/>
    <property type="project" value="UniProtKB-ARBA"/>
</dbReference>
<gene>
    <name evidence="7" type="ORF">DSTB1V02_LOCUS15208</name>
</gene>
<dbReference type="GO" id="GO:0016199">
    <property type="term" value="P:axon midline choice point recognition"/>
    <property type="evidence" value="ECO:0007669"/>
    <property type="project" value="UniProtKB-ARBA"/>
</dbReference>
<protein>
    <recommendedName>
        <fullName evidence="6">BTB domain-containing protein</fullName>
    </recommendedName>
</protein>
<evidence type="ECO:0000256" key="2">
    <source>
        <dbReference type="ARBA" id="ARBA00022782"/>
    </source>
</evidence>
<dbReference type="SMART" id="SM00225">
    <property type="entry name" value="BTB"/>
    <property type="match status" value="1"/>
</dbReference>
<proteinExistence type="predicted"/>